<gene>
    <name evidence="1" type="ORF">HDIA_2894</name>
</gene>
<name>A0A2C9DA09_9HYPH</name>
<reference evidence="2" key="1">
    <citation type="submission" date="2017-09" db="EMBL/GenBank/DDBJ databases">
        <title>Genome sequence of Nannocystis excedens DSM 71.</title>
        <authorList>
            <person name="Blom J."/>
        </authorList>
    </citation>
    <scope>NUCLEOTIDE SEQUENCE [LARGE SCALE GENOMIC DNA]</scope>
    <source>
        <strain evidence="2">type strain: E19</strain>
    </source>
</reference>
<dbReference type="EMBL" id="LT960614">
    <property type="protein sequence ID" value="SON56435.1"/>
    <property type="molecule type" value="Genomic_DNA"/>
</dbReference>
<proteinExistence type="predicted"/>
<protein>
    <submittedName>
        <fullName evidence="1">Uncharacterized protein</fullName>
    </submittedName>
</protein>
<dbReference type="AlphaFoldDB" id="A0A2C9DA09"/>
<dbReference type="KEGG" id="hdi:HDIA_2894"/>
<keyword evidence="2" id="KW-1185">Reference proteome</keyword>
<sequence length="60" mass="6605">MDTILTFASSLQDCNLHFCLYGGLGAHLLLRAALAIVDRDYVEAREHMTHGAIYLSLGLL</sequence>
<evidence type="ECO:0000313" key="2">
    <source>
        <dbReference type="Proteomes" id="UP000223606"/>
    </source>
</evidence>
<organism evidence="1 2">
    <name type="scientific">Hartmannibacter diazotrophicus</name>
    <dbReference type="NCBI Taxonomy" id="1482074"/>
    <lineage>
        <taxon>Bacteria</taxon>
        <taxon>Pseudomonadati</taxon>
        <taxon>Pseudomonadota</taxon>
        <taxon>Alphaproteobacteria</taxon>
        <taxon>Hyphomicrobiales</taxon>
        <taxon>Pleomorphomonadaceae</taxon>
        <taxon>Hartmannibacter</taxon>
    </lineage>
</organism>
<accession>A0A2C9DA09</accession>
<evidence type="ECO:0000313" key="1">
    <source>
        <dbReference type="EMBL" id="SON56435.1"/>
    </source>
</evidence>
<dbReference type="Proteomes" id="UP000223606">
    <property type="component" value="Chromosome 1"/>
</dbReference>
<dbReference type="RefSeq" id="WP_099556821.1">
    <property type="nucleotide sequence ID" value="NZ_LT960614.1"/>
</dbReference>